<name>A0A239LDA9_EKHLU</name>
<dbReference type="OrthoDB" id="273460at2"/>
<dbReference type="EMBL" id="FZPD01000005">
    <property type="protein sequence ID" value="SNT28636.1"/>
    <property type="molecule type" value="Genomic_DNA"/>
</dbReference>
<organism evidence="1 2">
    <name type="scientific">Ekhidna lutea</name>
    <dbReference type="NCBI Taxonomy" id="447679"/>
    <lineage>
        <taxon>Bacteria</taxon>
        <taxon>Pseudomonadati</taxon>
        <taxon>Bacteroidota</taxon>
        <taxon>Cytophagia</taxon>
        <taxon>Cytophagales</taxon>
        <taxon>Reichenbachiellaceae</taxon>
        <taxon>Ekhidna</taxon>
    </lineage>
</organism>
<evidence type="ECO:0000313" key="1">
    <source>
        <dbReference type="EMBL" id="SNT28636.1"/>
    </source>
</evidence>
<sequence>MIYHGNQDILKHHKVGFLCSQRCTASAVISCFDWAKVQRDKGHCVIIGNHSQIEKDVFDILIRGVQPMILVLARGMMKVWDARVLEAIDEKRLLVLSPFEPSVSRVSRKTAEIRNHKIIELADELVIGYKSKGGQLDALLKNHRHHSLA</sequence>
<dbReference type="Proteomes" id="UP000198393">
    <property type="component" value="Unassembled WGS sequence"/>
</dbReference>
<dbReference type="AlphaFoldDB" id="A0A239LDA9"/>
<accession>A0A239LDA9</accession>
<gene>
    <name evidence="1" type="ORF">SAMN05421640_3192</name>
</gene>
<protein>
    <submittedName>
        <fullName evidence="1">Uncharacterized protein</fullName>
    </submittedName>
</protein>
<reference evidence="1 2" key="1">
    <citation type="submission" date="2017-06" db="EMBL/GenBank/DDBJ databases">
        <authorList>
            <person name="Kim H.J."/>
            <person name="Triplett B.A."/>
        </authorList>
    </citation>
    <scope>NUCLEOTIDE SEQUENCE [LARGE SCALE GENOMIC DNA]</scope>
    <source>
        <strain evidence="1 2">DSM 19307</strain>
    </source>
</reference>
<proteinExistence type="predicted"/>
<evidence type="ECO:0000313" key="2">
    <source>
        <dbReference type="Proteomes" id="UP000198393"/>
    </source>
</evidence>
<keyword evidence="2" id="KW-1185">Reference proteome</keyword>
<dbReference type="Gene3D" id="3.40.50.450">
    <property type="match status" value="1"/>
</dbReference>